<protein>
    <submittedName>
        <fullName evidence="5">GntR family transcriptional regulator</fullName>
    </submittedName>
</protein>
<dbReference type="Pfam" id="PF00392">
    <property type="entry name" value="GntR"/>
    <property type="match status" value="1"/>
</dbReference>
<comment type="caution">
    <text evidence="5">The sequence shown here is derived from an EMBL/GenBank/DDBJ whole genome shotgun (WGS) entry which is preliminary data.</text>
</comment>
<feature type="domain" description="HTH gntR-type" evidence="4">
    <location>
        <begin position="11"/>
        <end position="78"/>
    </location>
</feature>
<proteinExistence type="predicted"/>
<evidence type="ECO:0000256" key="1">
    <source>
        <dbReference type="ARBA" id="ARBA00023015"/>
    </source>
</evidence>
<sequence>MPPKPVDAPPPSARERAYGWIAQAILSGTFSEGQFLDEVALAREVGTSRTPIREALHRLQAERFVDLVPRKGAQVRVVTVTEMRQIYQTRFVIEADALTKICARRLGAPPESHELVEGMERARRDQNWDELARLDQLYHASIVRHTGNAVMADIYDSLRPRQIRLAVKNLHSSPERLPLIEREHRELVAALDEHDGERGVGIIETHLREVPELVRAFSAG</sequence>
<evidence type="ECO:0000259" key="4">
    <source>
        <dbReference type="PROSITE" id="PS50949"/>
    </source>
</evidence>
<gene>
    <name evidence="5" type="ORF">JT362_03220</name>
</gene>
<dbReference type="Proteomes" id="UP001156441">
    <property type="component" value="Unassembled WGS sequence"/>
</dbReference>
<dbReference type="Pfam" id="PF07729">
    <property type="entry name" value="FCD"/>
    <property type="match status" value="1"/>
</dbReference>
<keyword evidence="6" id="KW-1185">Reference proteome</keyword>
<dbReference type="PANTHER" id="PTHR43537:SF24">
    <property type="entry name" value="GLUCONATE OPERON TRANSCRIPTIONAL REPRESSOR"/>
    <property type="match status" value="1"/>
</dbReference>
<keyword evidence="3" id="KW-0804">Transcription</keyword>
<dbReference type="PANTHER" id="PTHR43537">
    <property type="entry name" value="TRANSCRIPTIONAL REGULATOR, GNTR FAMILY"/>
    <property type="match status" value="1"/>
</dbReference>
<dbReference type="RefSeq" id="WP_260189485.1">
    <property type="nucleotide sequence ID" value="NZ_JAFFZE010000004.1"/>
</dbReference>
<reference evidence="5 6" key="1">
    <citation type="submission" date="2021-02" db="EMBL/GenBank/DDBJ databases">
        <title>Actinophytocola xerophila sp. nov., isolated from soil of cotton cropping field.</title>
        <authorList>
            <person name="Huang R."/>
            <person name="Chen X."/>
            <person name="Ge X."/>
            <person name="Liu W."/>
        </authorList>
    </citation>
    <scope>NUCLEOTIDE SEQUENCE [LARGE SCALE GENOMIC DNA]</scope>
    <source>
        <strain evidence="5 6">S1-96</strain>
    </source>
</reference>
<organism evidence="5 6">
    <name type="scientific">Actinophytocola gossypii</name>
    <dbReference type="NCBI Taxonomy" id="2812003"/>
    <lineage>
        <taxon>Bacteria</taxon>
        <taxon>Bacillati</taxon>
        <taxon>Actinomycetota</taxon>
        <taxon>Actinomycetes</taxon>
        <taxon>Pseudonocardiales</taxon>
        <taxon>Pseudonocardiaceae</taxon>
    </lineage>
</organism>
<dbReference type="SMART" id="SM00895">
    <property type="entry name" value="FCD"/>
    <property type="match status" value="1"/>
</dbReference>
<name>A0ABT2J2Q0_9PSEU</name>
<evidence type="ECO:0000256" key="3">
    <source>
        <dbReference type="ARBA" id="ARBA00023163"/>
    </source>
</evidence>
<dbReference type="SUPFAM" id="SSF46785">
    <property type="entry name" value="Winged helix' DNA-binding domain"/>
    <property type="match status" value="1"/>
</dbReference>
<dbReference type="EMBL" id="JAFFZE010000004">
    <property type="protein sequence ID" value="MCT2582135.1"/>
    <property type="molecule type" value="Genomic_DNA"/>
</dbReference>
<dbReference type="PROSITE" id="PS50949">
    <property type="entry name" value="HTH_GNTR"/>
    <property type="match status" value="1"/>
</dbReference>
<dbReference type="InterPro" id="IPR011711">
    <property type="entry name" value="GntR_C"/>
</dbReference>
<dbReference type="CDD" id="cd07377">
    <property type="entry name" value="WHTH_GntR"/>
    <property type="match status" value="1"/>
</dbReference>
<dbReference type="SMART" id="SM00345">
    <property type="entry name" value="HTH_GNTR"/>
    <property type="match status" value="1"/>
</dbReference>
<dbReference type="InterPro" id="IPR008920">
    <property type="entry name" value="TF_FadR/GntR_C"/>
</dbReference>
<keyword evidence="2" id="KW-0238">DNA-binding</keyword>
<dbReference type="InterPro" id="IPR000524">
    <property type="entry name" value="Tscrpt_reg_HTH_GntR"/>
</dbReference>
<accession>A0ABT2J2Q0</accession>
<dbReference type="InterPro" id="IPR036388">
    <property type="entry name" value="WH-like_DNA-bd_sf"/>
</dbReference>
<keyword evidence="1" id="KW-0805">Transcription regulation</keyword>
<dbReference type="Gene3D" id="1.20.120.530">
    <property type="entry name" value="GntR ligand-binding domain-like"/>
    <property type="match status" value="1"/>
</dbReference>
<evidence type="ECO:0000256" key="2">
    <source>
        <dbReference type="ARBA" id="ARBA00023125"/>
    </source>
</evidence>
<dbReference type="Gene3D" id="1.10.10.10">
    <property type="entry name" value="Winged helix-like DNA-binding domain superfamily/Winged helix DNA-binding domain"/>
    <property type="match status" value="1"/>
</dbReference>
<evidence type="ECO:0000313" key="5">
    <source>
        <dbReference type="EMBL" id="MCT2582135.1"/>
    </source>
</evidence>
<evidence type="ECO:0000313" key="6">
    <source>
        <dbReference type="Proteomes" id="UP001156441"/>
    </source>
</evidence>
<dbReference type="SUPFAM" id="SSF48008">
    <property type="entry name" value="GntR ligand-binding domain-like"/>
    <property type="match status" value="1"/>
</dbReference>
<dbReference type="InterPro" id="IPR036390">
    <property type="entry name" value="WH_DNA-bd_sf"/>
</dbReference>